<gene>
    <name evidence="3" type="ORF">N792_03050</name>
</gene>
<feature type="compositionally biased region" description="Basic and acidic residues" evidence="1">
    <location>
        <begin position="85"/>
        <end position="95"/>
    </location>
</feature>
<dbReference type="STRING" id="1122185.N792_03050"/>
<feature type="chain" id="PRO_5001961614" description="DUF3106 domain-containing protein" evidence="2">
    <location>
        <begin position="29"/>
        <end position="153"/>
    </location>
</feature>
<dbReference type="EMBL" id="AVPS01000011">
    <property type="protein sequence ID" value="KGM50793.1"/>
    <property type="molecule type" value="Genomic_DNA"/>
</dbReference>
<keyword evidence="4" id="KW-1185">Reference proteome</keyword>
<feature type="compositionally biased region" description="Basic and acidic residues" evidence="1">
    <location>
        <begin position="123"/>
        <end position="134"/>
    </location>
</feature>
<evidence type="ECO:0000313" key="4">
    <source>
        <dbReference type="Proteomes" id="UP000030017"/>
    </source>
</evidence>
<evidence type="ECO:0000256" key="1">
    <source>
        <dbReference type="SAM" id="MobiDB-lite"/>
    </source>
</evidence>
<evidence type="ECO:0000256" key="2">
    <source>
        <dbReference type="SAM" id="SignalP"/>
    </source>
</evidence>
<dbReference type="RefSeq" id="WP_036195836.1">
    <property type="nucleotide sequence ID" value="NZ_AVPS01000011.1"/>
</dbReference>
<evidence type="ECO:0000313" key="3">
    <source>
        <dbReference type="EMBL" id="KGM50793.1"/>
    </source>
</evidence>
<accession>A0A0A0EKX7</accession>
<feature type="signal peptide" evidence="2">
    <location>
        <begin position="1"/>
        <end position="28"/>
    </location>
</feature>
<evidence type="ECO:0008006" key="5">
    <source>
        <dbReference type="Google" id="ProtNLM"/>
    </source>
</evidence>
<dbReference type="AlphaFoldDB" id="A0A0A0EKX7"/>
<name>A0A0A0EKX7_9GAMM</name>
<feature type="region of interest" description="Disordered" evidence="1">
    <location>
        <begin position="69"/>
        <end position="95"/>
    </location>
</feature>
<feature type="region of interest" description="Disordered" evidence="1">
    <location>
        <begin position="123"/>
        <end position="153"/>
    </location>
</feature>
<sequence>MALHFRFPTALLLTALLIGPLLANPVLAAEPDLPDWDHLTAEQQQQLTAPIRARWNAQPEERARMLEHARRWDTLTPPQRRHAHHGMERWQHMSPEQRVEARALYGKMRSLDPDGRAALKEKWRAMTPEQRKAWVEANPAPPRSRDRSGTGDK</sequence>
<reference evidence="3 4" key="1">
    <citation type="submission" date="2013-08" db="EMBL/GenBank/DDBJ databases">
        <title>Genome sequencing of Lysobacter.</title>
        <authorList>
            <person name="Zhang S."/>
            <person name="Wang G."/>
        </authorList>
    </citation>
    <scope>NUCLEOTIDE SEQUENCE [LARGE SCALE GENOMIC DNA]</scope>
    <source>
        <strain evidence="3 4">Ko07</strain>
    </source>
</reference>
<dbReference type="Proteomes" id="UP000030017">
    <property type="component" value="Unassembled WGS sequence"/>
</dbReference>
<organism evidence="3 4">
    <name type="scientific">Lysobacter concretionis Ko07 = DSM 16239</name>
    <dbReference type="NCBI Taxonomy" id="1122185"/>
    <lineage>
        <taxon>Bacteria</taxon>
        <taxon>Pseudomonadati</taxon>
        <taxon>Pseudomonadota</taxon>
        <taxon>Gammaproteobacteria</taxon>
        <taxon>Lysobacterales</taxon>
        <taxon>Lysobacteraceae</taxon>
        <taxon>Novilysobacter</taxon>
    </lineage>
</organism>
<dbReference type="eggNOG" id="ENOG5032ZMW">
    <property type="taxonomic scope" value="Bacteria"/>
</dbReference>
<feature type="compositionally biased region" description="Basic and acidic residues" evidence="1">
    <location>
        <begin position="143"/>
        <end position="153"/>
    </location>
</feature>
<dbReference type="Pfam" id="PF11304">
    <property type="entry name" value="DUF3106"/>
    <property type="match status" value="1"/>
</dbReference>
<comment type="caution">
    <text evidence="3">The sequence shown here is derived from an EMBL/GenBank/DDBJ whole genome shotgun (WGS) entry which is preliminary data.</text>
</comment>
<keyword evidence="2" id="KW-0732">Signal</keyword>
<proteinExistence type="predicted"/>
<protein>
    <recommendedName>
        <fullName evidence="5">DUF3106 domain-containing protein</fullName>
    </recommendedName>
</protein>
<dbReference type="InterPro" id="IPR021455">
    <property type="entry name" value="DUF3106"/>
</dbReference>